<dbReference type="HAMAP" id="MF_01217">
    <property type="entry name" value="Acyl_carrier"/>
    <property type="match status" value="1"/>
</dbReference>
<evidence type="ECO:0000256" key="11">
    <source>
        <dbReference type="RuleBase" id="RU000722"/>
    </source>
</evidence>
<keyword evidence="8 11" id="KW-0275">Fatty acid biosynthesis</keyword>
<sequence>MAQLLRTLKAGVLASVRLQLGPAVQQGAAGPASLQLLRSFADASYLDKGAVTDRVLSVVKNFEKVDAGKVGPTAAFQKDLGLDSLDTVELVMALEEEFAIEIPDSEADKIQSCGDAIAYIAANPMANVGRRRVQADPELLEVLDLATDEELEEVHAVLCGRSLFSPLVKSIVAEREELSAAGAGRDALIMAIDRRLRFLAADSRATLKGAWPPYRQVLLMLRDKLGVRCSSSLLTNELEAEVFLALLERHSDAVVGAQEEGSRAAAEYASAGDGGAAAAGSGPQRRGPAALLQRLLAPLRLGQEEVVPALGKLGSAAAVSHLQQRLMAKLGGRLLTSHVHYEAALHLALSAGSKGVKGGLSAKVAVQAAKEGMTAAASRYAAARSLLGVVGPLMWASTALELLLVSIGTDWGRVCKAVFFLAQIRLLRTHGFSSGGSGDAAGQL</sequence>
<keyword evidence="7" id="KW-0443">Lipid metabolism</keyword>
<keyword evidence="4 11" id="KW-0444">Lipid biosynthesis</keyword>
<evidence type="ECO:0000256" key="9">
    <source>
        <dbReference type="ARBA" id="ARBA00057783"/>
    </source>
</evidence>
<comment type="caution">
    <text evidence="13">The sequence shown here is derived from an EMBL/GenBank/DDBJ whole genome shotgun (WGS) entry which is preliminary data.</text>
</comment>
<dbReference type="InterPro" id="IPR009081">
    <property type="entry name" value="PP-bd_ACP"/>
</dbReference>
<dbReference type="NCBIfam" id="NF002148">
    <property type="entry name" value="PRK00982.1-2"/>
    <property type="match status" value="1"/>
</dbReference>
<evidence type="ECO:0000256" key="5">
    <source>
        <dbReference type="ARBA" id="ARBA00022553"/>
    </source>
</evidence>
<evidence type="ECO:0000256" key="7">
    <source>
        <dbReference type="ARBA" id="ARBA00023098"/>
    </source>
</evidence>
<organism evidence="13 14">
    <name type="scientific">Micractinium conductrix</name>
    <dbReference type="NCBI Taxonomy" id="554055"/>
    <lineage>
        <taxon>Eukaryota</taxon>
        <taxon>Viridiplantae</taxon>
        <taxon>Chlorophyta</taxon>
        <taxon>core chlorophytes</taxon>
        <taxon>Trebouxiophyceae</taxon>
        <taxon>Chlorellales</taxon>
        <taxon>Chlorellaceae</taxon>
        <taxon>Chlorella clade</taxon>
        <taxon>Micractinium</taxon>
    </lineage>
</organism>
<comment type="similarity">
    <text evidence="2">Belongs to the acyl carrier protein (ACP) family.</text>
</comment>
<evidence type="ECO:0000256" key="2">
    <source>
        <dbReference type="ARBA" id="ARBA00010930"/>
    </source>
</evidence>
<reference evidence="13 14" key="1">
    <citation type="journal article" date="2018" name="Plant J.">
        <title>Genome sequences of Chlorella sorokiniana UTEX 1602 and Micractinium conductrix SAG 241.80: implications to maltose excretion by a green alga.</title>
        <authorList>
            <person name="Arriola M.B."/>
            <person name="Velmurugan N."/>
            <person name="Zhang Y."/>
            <person name="Plunkett M.H."/>
            <person name="Hondzo H."/>
            <person name="Barney B.M."/>
        </authorList>
    </citation>
    <scope>NUCLEOTIDE SEQUENCE [LARGE SCALE GENOMIC DNA]</scope>
    <source>
        <strain evidence="13 14">SAG 241.80</strain>
    </source>
</reference>
<dbReference type="NCBIfam" id="TIGR00517">
    <property type="entry name" value="acyl_carrier"/>
    <property type="match status" value="1"/>
</dbReference>
<dbReference type="Pfam" id="PF00550">
    <property type="entry name" value="PP-binding"/>
    <property type="match status" value="1"/>
</dbReference>
<evidence type="ECO:0000256" key="8">
    <source>
        <dbReference type="ARBA" id="ARBA00023160"/>
    </source>
</evidence>
<keyword evidence="6" id="KW-0276">Fatty acid metabolism</keyword>
<dbReference type="PROSITE" id="PS00012">
    <property type="entry name" value="PHOSPHOPANTETHEINE"/>
    <property type="match status" value="1"/>
</dbReference>
<dbReference type="Gene3D" id="1.10.1200.10">
    <property type="entry name" value="ACP-like"/>
    <property type="match status" value="1"/>
</dbReference>
<dbReference type="PANTHER" id="PTHR37203">
    <property type="match status" value="1"/>
</dbReference>
<feature type="domain" description="Carrier" evidence="12">
    <location>
        <begin position="49"/>
        <end position="124"/>
    </location>
</feature>
<keyword evidence="5" id="KW-0597">Phosphoprotein</keyword>
<accession>A0A2P6VF08</accession>
<evidence type="ECO:0000259" key="12">
    <source>
        <dbReference type="PROSITE" id="PS50075"/>
    </source>
</evidence>
<gene>
    <name evidence="13" type="ORF">C2E20_4032</name>
</gene>
<comment type="pathway">
    <text evidence="1">Lipid metabolism; fatty acid biosynthesis.</text>
</comment>
<evidence type="ECO:0000313" key="14">
    <source>
        <dbReference type="Proteomes" id="UP000239649"/>
    </source>
</evidence>
<dbReference type="GO" id="GO:0000036">
    <property type="term" value="F:acyl carrier activity"/>
    <property type="evidence" value="ECO:0007669"/>
    <property type="project" value="UniProtKB-ARBA"/>
</dbReference>
<dbReference type="InterPro" id="IPR006162">
    <property type="entry name" value="Ppantetheine_attach_site"/>
</dbReference>
<comment type="function">
    <text evidence="9">Carrier of the growing fatty acid chain in fatty acid biosynthesis. May be involved in the synthesis of short and medium chain fatty acids. Accessory and non-catalytic subunit of the mitochondrial membrane respiratory chain NADH dehydrogenase (Complex I), which functions in the transfer of electrons from NADH to the respiratory chain.</text>
</comment>
<dbReference type="Proteomes" id="UP000239649">
    <property type="component" value="Unassembled WGS sequence"/>
</dbReference>
<keyword evidence="3 11" id="KW-0596">Phosphopantetheine</keyword>
<evidence type="ECO:0000256" key="6">
    <source>
        <dbReference type="ARBA" id="ARBA00022832"/>
    </source>
</evidence>
<dbReference type="InterPro" id="IPR036736">
    <property type="entry name" value="ACP-like_sf"/>
</dbReference>
<dbReference type="EMBL" id="LHPF02000009">
    <property type="protein sequence ID" value="PSC72674.1"/>
    <property type="molecule type" value="Genomic_DNA"/>
</dbReference>
<evidence type="ECO:0000256" key="10">
    <source>
        <dbReference type="ARBA" id="ARBA00063067"/>
    </source>
</evidence>
<dbReference type="FunFam" id="1.10.1200.10:FF:000003">
    <property type="entry name" value="Acyl carrier protein"/>
    <property type="match status" value="1"/>
</dbReference>
<dbReference type="PANTHER" id="PTHR37203:SF3">
    <property type="entry name" value="SLR0975 PROTEIN"/>
    <property type="match status" value="1"/>
</dbReference>
<evidence type="ECO:0000256" key="3">
    <source>
        <dbReference type="ARBA" id="ARBA00022450"/>
    </source>
</evidence>
<evidence type="ECO:0000313" key="13">
    <source>
        <dbReference type="EMBL" id="PSC72674.1"/>
    </source>
</evidence>
<dbReference type="InterPro" id="IPR003231">
    <property type="entry name" value="ACP"/>
</dbReference>
<dbReference type="OrthoDB" id="448946at2759"/>
<dbReference type="GO" id="GO:0005739">
    <property type="term" value="C:mitochondrion"/>
    <property type="evidence" value="ECO:0007669"/>
    <property type="project" value="UniProtKB-ARBA"/>
</dbReference>
<dbReference type="PROSITE" id="PS50075">
    <property type="entry name" value="CARRIER"/>
    <property type="match status" value="1"/>
</dbReference>
<protein>
    <recommendedName>
        <fullName evidence="11">Acyl carrier protein</fullName>
    </recommendedName>
</protein>
<evidence type="ECO:0000256" key="1">
    <source>
        <dbReference type="ARBA" id="ARBA00005194"/>
    </source>
</evidence>
<dbReference type="AlphaFoldDB" id="A0A2P6VF08"/>
<proteinExistence type="inferred from homology"/>
<evidence type="ECO:0000256" key="4">
    <source>
        <dbReference type="ARBA" id="ARBA00022516"/>
    </source>
</evidence>
<dbReference type="SUPFAM" id="SSF47336">
    <property type="entry name" value="ACP-like"/>
    <property type="match status" value="1"/>
</dbReference>
<keyword evidence="14" id="KW-1185">Reference proteome</keyword>
<comment type="subunit">
    <text evidence="10">Complex I is composed of at least 49 different subunits.</text>
</comment>
<name>A0A2P6VF08_9CHLO</name>